<dbReference type="Gene3D" id="1.10.238.120">
    <property type="entry name" value="Jann4075-like"/>
    <property type="match status" value="1"/>
</dbReference>
<organism evidence="1 2">
    <name type="scientific">Christiangramia echinicola</name>
    <dbReference type="NCBI Taxonomy" id="279359"/>
    <lineage>
        <taxon>Bacteria</taxon>
        <taxon>Pseudomonadati</taxon>
        <taxon>Bacteroidota</taxon>
        <taxon>Flavobacteriia</taxon>
        <taxon>Flavobacteriales</taxon>
        <taxon>Flavobacteriaceae</taxon>
        <taxon>Christiangramia</taxon>
    </lineage>
</organism>
<dbReference type="RefSeq" id="WP_089663091.1">
    <property type="nucleotide sequence ID" value="NZ_LT629745.1"/>
</dbReference>
<accession>A0A1H1QJ99</accession>
<evidence type="ECO:0008006" key="3">
    <source>
        <dbReference type="Google" id="ProtNLM"/>
    </source>
</evidence>
<sequence length="114" mass="12942">MSKLDEKVGQYLDDLKSKVGEKNPDVDLLRKIAKSMGPSIYNADAETVASSSQSEVDTVKKNFVMKKLGETDESKVNEAVNQVLEKYGKSNRNKYRVVIYYLLTKHFGKESLYK</sequence>
<protein>
    <recommendedName>
        <fullName evidence="3">DUF2853 domain-containing protein</fullName>
    </recommendedName>
</protein>
<reference evidence="1 2" key="1">
    <citation type="submission" date="2016-10" db="EMBL/GenBank/DDBJ databases">
        <authorList>
            <person name="Varghese N."/>
            <person name="Submissions S."/>
        </authorList>
    </citation>
    <scope>NUCLEOTIDE SEQUENCE [LARGE SCALE GENOMIC DNA]</scope>
    <source>
        <strain evidence="1 2">Mar_2010_102</strain>
    </source>
</reference>
<dbReference type="Pfam" id="PF11015">
    <property type="entry name" value="DUF2853"/>
    <property type="match status" value="1"/>
</dbReference>
<dbReference type="InterPro" id="IPR021274">
    <property type="entry name" value="DUF2853"/>
</dbReference>
<dbReference type="Proteomes" id="UP000198858">
    <property type="component" value="Chromosome I"/>
</dbReference>
<dbReference type="EMBL" id="LT629745">
    <property type="protein sequence ID" value="SDS23456.1"/>
    <property type="molecule type" value="Genomic_DNA"/>
</dbReference>
<dbReference type="AlphaFoldDB" id="A0A1H1QJ99"/>
<proteinExistence type="predicted"/>
<keyword evidence="2" id="KW-1185">Reference proteome</keyword>
<dbReference type="InterPro" id="IPR023154">
    <property type="entry name" value="Jann4075-like_sf"/>
</dbReference>
<dbReference type="SUPFAM" id="SSF158587">
    <property type="entry name" value="Jann4075-like"/>
    <property type="match status" value="1"/>
</dbReference>
<evidence type="ECO:0000313" key="2">
    <source>
        <dbReference type="Proteomes" id="UP000198858"/>
    </source>
</evidence>
<name>A0A1H1QJ99_9FLAO</name>
<evidence type="ECO:0000313" key="1">
    <source>
        <dbReference type="EMBL" id="SDS23456.1"/>
    </source>
</evidence>
<gene>
    <name evidence="1" type="ORF">SAMN04488552_2529</name>
</gene>
<dbReference type="STRING" id="1250231.SAMN04488552_2529"/>